<evidence type="ECO:0000256" key="1">
    <source>
        <dbReference type="ARBA" id="ARBA00022685"/>
    </source>
</evidence>
<dbReference type="RefSeq" id="XP_028149625.1">
    <property type="nucleotide sequence ID" value="XM_028293824.1"/>
</dbReference>
<dbReference type="InterPro" id="IPR036438">
    <property type="entry name" value="Insulin-like_sf"/>
</dbReference>
<gene>
    <name evidence="4" type="primary">LOC114343010</name>
</gene>
<keyword evidence="2 3" id="KW-0732">Signal</keyword>
<dbReference type="AlphaFoldDB" id="A0A6P7H0Q7"/>
<name>A0A6P7H0Q7_DIAVI</name>
<evidence type="ECO:0000256" key="3">
    <source>
        <dbReference type="SAM" id="SignalP"/>
    </source>
</evidence>
<dbReference type="SUPFAM" id="SSF56994">
    <property type="entry name" value="Insulin-like"/>
    <property type="match status" value="1"/>
</dbReference>
<dbReference type="KEGG" id="dvv:114343010"/>
<proteinExistence type="predicted"/>
<evidence type="ECO:0000256" key="2">
    <source>
        <dbReference type="ARBA" id="ARBA00022729"/>
    </source>
</evidence>
<organism evidence="4">
    <name type="scientific">Diabrotica virgifera virgifera</name>
    <name type="common">western corn rootworm</name>
    <dbReference type="NCBI Taxonomy" id="50390"/>
    <lineage>
        <taxon>Eukaryota</taxon>
        <taxon>Metazoa</taxon>
        <taxon>Ecdysozoa</taxon>
        <taxon>Arthropoda</taxon>
        <taxon>Hexapoda</taxon>
        <taxon>Insecta</taxon>
        <taxon>Pterygota</taxon>
        <taxon>Neoptera</taxon>
        <taxon>Endopterygota</taxon>
        <taxon>Coleoptera</taxon>
        <taxon>Polyphaga</taxon>
        <taxon>Cucujiformia</taxon>
        <taxon>Chrysomeloidea</taxon>
        <taxon>Chrysomelidae</taxon>
        <taxon>Galerucinae</taxon>
        <taxon>Diabroticina</taxon>
        <taxon>Diabroticites</taxon>
        <taxon>Diabrotica</taxon>
    </lineage>
</organism>
<accession>A0A6P7H0Q7</accession>
<feature type="signal peptide" evidence="3">
    <location>
        <begin position="1"/>
        <end position="19"/>
    </location>
</feature>
<protein>
    <submittedName>
        <fullName evidence="4">Uncharacterized protein LOC114343010</fullName>
    </submittedName>
</protein>
<dbReference type="InParanoid" id="A0A6P7H0Q7"/>
<feature type="chain" id="PRO_5027985226" evidence="3">
    <location>
        <begin position="20"/>
        <end position="124"/>
    </location>
</feature>
<dbReference type="GO" id="GO:0005576">
    <property type="term" value="C:extracellular region"/>
    <property type="evidence" value="ECO:0007669"/>
    <property type="project" value="UniProtKB-ARBA"/>
</dbReference>
<evidence type="ECO:0000313" key="4">
    <source>
        <dbReference type="RefSeq" id="XP_028149625.1"/>
    </source>
</evidence>
<reference evidence="4" key="1">
    <citation type="submission" date="2025-08" db="UniProtKB">
        <authorList>
            <consortium name="RefSeq"/>
        </authorList>
    </citation>
    <scope>IDENTIFICATION</scope>
    <source>
        <tissue evidence="4">Whole insect</tissue>
    </source>
</reference>
<dbReference type="OrthoDB" id="10554570at2759"/>
<sequence>MHIIWFIFIQVIFIFYCYNCDKTAEDKECIRNEVTKKLCDSTFQDFTKKICMLMPDNPGKFKEKGSQLGIANECCDNTCGPSKLSELCLDGVEDGTWCQFIRDARDHVFLNTHNVIKKDDENKN</sequence>
<keyword evidence="1" id="KW-0165">Cleavage on pair of basic residues</keyword>